<dbReference type="InterPro" id="IPR036291">
    <property type="entry name" value="NAD(P)-bd_dom_sf"/>
</dbReference>
<dbReference type="PANTHER" id="PTHR43205">
    <property type="entry name" value="PROSTAGLANDIN REDUCTASE"/>
    <property type="match status" value="1"/>
</dbReference>
<dbReference type="Gene3D" id="3.90.180.10">
    <property type="entry name" value="Medium-chain alcohol dehydrogenases, catalytic domain"/>
    <property type="match status" value="1"/>
</dbReference>
<dbReference type="SUPFAM" id="SSF51735">
    <property type="entry name" value="NAD(P)-binding Rossmann-fold domains"/>
    <property type="match status" value="1"/>
</dbReference>
<dbReference type="OrthoDB" id="9805663at2"/>
<dbReference type="EMBL" id="CP031229">
    <property type="protein sequence ID" value="AXH96966.1"/>
    <property type="molecule type" value="Genomic_DNA"/>
</dbReference>
<dbReference type="Pfam" id="PF00107">
    <property type="entry name" value="ADH_zinc_N"/>
    <property type="match status" value="1"/>
</dbReference>
<evidence type="ECO:0000256" key="1">
    <source>
        <dbReference type="ARBA" id="ARBA00023002"/>
    </source>
</evidence>
<dbReference type="Proteomes" id="UP000253790">
    <property type="component" value="Chromosome"/>
</dbReference>
<dbReference type="RefSeq" id="WP_114928920.1">
    <property type="nucleotide sequence ID" value="NZ_CP031229.1"/>
</dbReference>
<dbReference type="SUPFAM" id="SSF50129">
    <property type="entry name" value="GroES-like"/>
    <property type="match status" value="1"/>
</dbReference>
<sequence length="339" mass="35367">MIGITSTPTHTREIHLVSRPSGPPLPDNFSLVETAVPDLNDGEVLVANHYMSVDPYMRGRMSDVKSYVPPFPLDAPLEGAATGEVLASSSADVPVGATVLHNRGWREHAVVPGSSVKTIDPTLAPESAFLGALGMTGLTAYAGLMYAARFAEGDAVFVSGAAGAVGSLVGQIAKMSGASRVVGSAGSSEKVARLEELGFDAAFNYRDGPVVDSLRRAAPDGIDVYFDNVGGEHLEAAISVLNAHGRVAVCGAISQYNATEPTPAPRNLSLVIGKQLTLQGFLVGTYADKAEEFAQKMAGWLADGSVTWDETVRDGLENAPAAFIDLLQGGNTGKMLVRL</sequence>
<dbReference type="GO" id="GO:0016628">
    <property type="term" value="F:oxidoreductase activity, acting on the CH-CH group of donors, NAD or NADP as acceptor"/>
    <property type="evidence" value="ECO:0007669"/>
    <property type="project" value="InterPro"/>
</dbReference>
<name>A0A345NPK8_9MICO</name>
<dbReference type="InterPro" id="IPR013149">
    <property type="entry name" value="ADH-like_C"/>
</dbReference>
<evidence type="ECO:0000313" key="4">
    <source>
        <dbReference type="Proteomes" id="UP000253790"/>
    </source>
</evidence>
<dbReference type="InterPro" id="IPR020843">
    <property type="entry name" value="ER"/>
</dbReference>
<dbReference type="AlphaFoldDB" id="A0A345NPK8"/>
<organism evidence="3 4">
    <name type="scientific">Ornithinimicrobium avium</name>
    <dbReference type="NCBI Taxonomy" id="2283195"/>
    <lineage>
        <taxon>Bacteria</taxon>
        <taxon>Bacillati</taxon>
        <taxon>Actinomycetota</taxon>
        <taxon>Actinomycetes</taxon>
        <taxon>Micrococcales</taxon>
        <taxon>Ornithinimicrobiaceae</taxon>
        <taxon>Ornithinimicrobium</taxon>
    </lineage>
</organism>
<feature type="domain" description="Enoyl reductase (ER)" evidence="2">
    <location>
        <begin position="24"/>
        <end position="337"/>
    </location>
</feature>
<dbReference type="InterPro" id="IPR045010">
    <property type="entry name" value="MDR_fam"/>
</dbReference>
<evidence type="ECO:0000259" key="2">
    <source>
        <dbReference type="SMART" id="SM00829"/>
    </source>
</evidence>
<protein>
    <submittedName>
        <fullName evidence="3">NADP-dependent oxidoreductase</fullName>
    </submittedName>
</protein>
<evidence type="ECO:0000313" key="3">
    <source>
        <dbReference type="EMBL" id="AXH96966.1"/>
    </source>
</evidence>
<keyword evidence="1" id="KW-0560">Oxidoreductase</keyword>
<dbReference type="KEGG" id="orn:DV701_13315"/>
<dbReference type="Pfam" id="PF16884">
    <property type="entry name" value="ADH_N_2"/>
    <property type="match status" value="1"/>
</dbReference>
<dbReference type="InterPro" id="IPR011032">
    <property type="entry name" value="GroES-like_sf"/>
</dbReference>
<dbReference type="FunFam" id="3.40.50.720:FF:000121">
    <property type="entry name" value="Prostaglandin reductase 2"/>
    <property type="match status" value="1"/>
</dbReference>
<reference evidence="3 4" key="1">
    <citation type="submission" date="2018-07" db="EMBL/GenBank/DDBJ databases">
        <title>Complete genome sequencing of Ornithinimicrobium sp. AMA3305.</title>
        <authorList>
            <person name="Bae J.-W."/>
        </authorList>
    </citation>
    <scope>NUCLEOTIDE SEQUENCE [LARGE SCALE GENOMIC DNA]</scope>
    <source>
        <strain evidence="3 4">AMA3305</strain>
    </source>
</reference>
<dbReference type="InterPro" id="IPR041694">
    <property type="entry name" value="ADH_N_2"/>
</dbReference>
<dbReference type="SMART" id="SM00829">
    <property type="entry name" value="PKS_ER"/>
    <property type="match status" value="1"/>
</dbReference>
<gene>
    <name evidence="3" type="ORF">DV701_13315</name>
</gene>
<dbReference type="Gene3D" id="3.40.50.720">
    <property type="entry name" value="NAD(P)-binding Rossmann-like Domain"/>
    <property type="match status" value="1"/>
</dbReference>
<keyword evidence="4" id="KW-1185">Reference proteome</keyword>
<dbReference type="PANTHER" id="PTHR43205:SF7">
    <property type="entry name" value="PROSTAGLANDIN REDUCTASE 1"/>
    <property type="match status" value="1"/>
</dbReference>
<accession>A0A345NPK8</accession>
<dbReference type="CDD" id="cd05288">
    <property type="entry name" value="PGDH"/>
    <property type="match status" value="1"/>
</dbReference>
<proteinExistence type="predicted"/>